<gene>
    <name evidence="2" type="ORF">NX794_17845</name>
</gene>
<evidence type="ECO:0000259" key="1">
    <source>
        <dbReference type="PROSITE" id="PS51332"/>
    </source>
</evidence>
<proteinExistence type="predicted"/>
<organism evidence="2 3">
    <name type="scientific">Streptomyces pyxinicus</name>
    <dbReference type="NCBI Taxonomy" id="2970331"/>
    <lineage>
        <taxon>Bacteria</taxon>
        <taxon>Bacillati</taxon>
        <taxon>Actinomycetota</taxon>
        <taxon>Actinomycetes</taxon>
        <taxon>Kitasatosporales</taxon>
        <taxon>Streptomycetaceae</taxon>
        <taxon>Streptomyces</taxon>
    </lineage>
</organism>
<reference evidence="2 3" key="1">
    <citation type="submission" date="2022-08" db="EMBL/GenBank/DDBJ databases">
        <authorList>
            <person name="Somphong A."/>
            <person name="Phongsopitanun W."/>
        </authorList>
    </citation>
    <scope>NUCLEOTIDE SEQUENCE [LARGE SCALE GENOMIC DNA]</scope>
    <source>
        <strain evidence="2 3">LP11</strain>
    </source>
</reference>
<dbReference type="InterPro" id="IPR006158">
    <property type="entry name" value="Cobalamin-bd"/>
</dbReference>
<evidence type="ECO:0000313" key="3">
    <source>
        <dbReference type="Proteomes" id="UP001205612"/>
    </source>
</evidence>
<protein>
    <submittedName>
        <fullName evidence="2">Cobalamin-dependent protein</fullName>
    </submittedName>
</protein>
<keyword evidence="3" id="KW-1185">Reference proteome</keyword>
<accession>A0ABT2B3X6</accession>
<dbReference type="EMBL" id="JANUGP010000012">
    <property type="protein sequence ID" value="MCS0603061.1"/>
    <property type="molecule type" value="Genomic_DNA"/>
</dbReference>
<dbReference type="InterPro" id="IPR036724">
    <property type="entry name" value="Cobalamin-bd_sf"/>
</dbReference>
<comment type="caution">
    <text evidence="2">The sequence shown here is derived from an EMBL/GenBank/DDBJ whole genome shotgun (WGS) entry which is preliminary data.</text>
</comment>
<dbReference type="PROSITE" id="PS51332">
    <property type="entry name" value="B12_BINDING"/>
    <property type="match status" value="1"/>
</dbReference>
<dbReference type="Proteomes" id="UP001205612">
    <property type="component" value="Unassembled WGS sequence"/>
</dbReference>
<sequence length="150" mass="15928">MSPFPTTPDPGARPVLVAGGISDSHTWNLVYLHLLLEEHGQRVVNLGPCVPEDLLIAEALHRRPALIVVSSVNGHGYHDGMRTVARLREHPELDAVPVVIGGKLGIEGPPGEEEVAALRAAGYDAVFDDSPAGVAAFRRTLAALPQRALV</sequence>
<dbReference type="SUPFAM" id="SSF52242">
    <property type="entry name" value="Cobalamin (vitamin B12)-binding domain"/>
    <property type="match status" value="1"/>
</dbReference>
<dbReference type="Gene3D" id="3.40.50.280">
    <property type="entry name" value="Cobalamin-binding domain"/>
    <property type="match status" value="1"/>
</dbReference>
<evidence type="ECO:0000313" key="2">
    <source>
        <dbReference type="EMBL" id="MCS0603061.1"/>
    </source>
</evidence>
<feature type="domain" description="B12-binding" evidence="1">
    <location>
        <begin position="12"/>
        <end position="150"/>
    </location>
</feature>
<dbReference type="RefSeq" id="WP_258779545.1">
    <property type="nucleotide sequence ID" value="NZ_JANUGP010000012.1"/>
</dbReference>
<dbReference type="Pfam" id="PF02310">
    <property type="entry name" value="B12-binding"/>
    <property type="match status" value="1"/>
</dbReference>
<name>A0ABT2B3X6_9ACTN</name>